<dbReference type="GO" id="GO:0005509">
    <property type="term" value="F:calcium ion binding"/>
    <property type="evidence" value="ECO:0007669"/>
    <property type="project" value="InterPro"/>
</dbReference>
<proteinExistence type="inferred from homology"/>
<dbReference type="InterPro" id="IPR018502">
    <property type="entry name" value="Annexin_repeat"/>
</dbReference>
<dbReference type="GeneTree" id="ENSGT00940000161835"/>
<evidence type="ECO:0000256" key="3">
    <source>
        <dbReference type="ARBA" id="ARBA00023216"/>
    </source>
</evidence>
<evidence type="ECO:0000313" key="5">
    <source>
        <dbReference type="Proteomes" id="UP000694406"/>
    </source>
</evidence>
<dbReference type="Ensembl" id="ENSLLTT00000000797.1">
    <property type="protein sequence ID" value="ENSLLTP00000000771.1"/>
    <property type="gene ID" value="ENSLLTG00000000572.1"/>
</dbReference>
<dbReference type="Proteomes" id="UP000694406">
    <property type="component" value="Unplaced"/>
</dbReference>
<dbReference type="GO" id="GO:0005544">
    <property type="term" value="F:calcium-dependent phospholipid binding"/>
    <property type="evidence" value="ECO:0007669"/>
    <property type="project" value="InterPro"/>
</dbReference>
<name>A0A8C5RCK9_LATLA</name>
<evidence type="ECO:0000313" key="4">
    <source>
        <dbReference type="Ensembl" id="ENSLLTP00000000771.1"/>
    </source>
</evidence>
<accession>A0A8C5RCK9</accession>
<comment type="similarity">
    <text evidence="1">Belongs to the annexin family.</text>
</comment>
<sequence>HFKTGGLQLPEFSSYTATWGTLGTIRPHLNFDAAKDAQTFFEAISGEGKPAAPSLSSHLQSVQSPCRGLLKTLEAVFPGQLQIIIRGLLRPAAQYDALEIQAGLAEMDSVVLFCSLAWERLKESVKRTPSISVWGKEASSSPALHSFPAFSMIFSMTFICHLLSFQSHAGPLTIFQRRFVISSQEAGRDPRMAVRIMVSRSEMDLLSIRTEFKRHYGISLYSFIQVKPQAALLGLCKAEDL</sequence>
<protein>
    <submittedName>
        <fullName evidence="4">Annexin A9</fullName>
    </submittedName>
</protein>
<dbReference type="SUPFAM" id="SSF47874">
    <property type="entry name" value="Annexin"/>
    <property type="match status" value="1"/>
</dbReference>
<keyword evidence="2" id="KW-0677">Repeat</keyword>
<evidence type="ECO:0000256" key="2">
    <source>
        <dbReference type="ARBA" id="ARBA00022737"/>
    </source>
</evidence>
<keyword evidence="3" id="KW-0041">Annexin</keyword>
<reference evidence="4" key="2">
    <citation type="submission" date="2025-09" db="UniProtKB">
        <authorList>
            <consortium name="Ensembl"/>
        </authorList>
    </citation>
    <scope>IDENTIFICATION</scope>
</reference>
<dbReference type="AlphaFoldDB" id="A0A8C5RCK9"/>
<reference evidence="4" key="1">
    <citation type="submission" date="2025-08" db="UniProtKB">
        <authorList>
            <consortium name="Ensembl"/>
        </authorList>
    </citation>
    <scope>IDENTIFICATION</scope>
</reference>
<dbReference type="Gene3D" id="1.10.220.10">
    <property type="entry name" value="Annexin"/>
    <property type="match status" value="1"/>
</dbReference>
<dbReference type="Pfam" id="PF00191">
    <property type="entry name" value="Annexin"/>
    <property type="match status" value="1"/>
</dbReference>
<organism evidence="4 5">
    <name type="scientific">Laticauda laticaudata</name>
    <name type="common">Blue-ringed sea krait</name>
    <name type="synonym">Blue-lipped sea krait</name>
    <dbReference type="NCBI Taxonomy" id="8630"/>
    <lineage>
        <taxon>Eukaryota</taxon>
        <taxon>Metazoa</taxon>
        <taxon>Chordata</taxon>
        <taxon>Craniata</taxon>
        <taxon>Vertebrata</taxon>
        <taxon>Euteleostomi</taxon>
        <taxon>Lepidosauria</taxon>
        <taxon>Squamata</taxon>
        <taxon>Bifurcata</taxon>
        <taxon>Unidentata</taxon>
        <taxon>Episquamata</taxon>
        <taxon>Toxicofera</taxon>
        <taxon>Serpentes</taxon>
        <taxon>Colubroidea</taxon>
        <taxon>Elapidae</taxon>
        <taxon>Laticaudinae</taxon>
        <taxon>Laticauda</taxon>
    </lineage>
</organism>
<keyword evidence="5" id="KW-1185">Reference proteome</keyword>
<evidence type="ECO:0000256" key="1">
    <source>
        <dbReference type="ARBA" id="ARBA00007831"/>
    </source>
</evidence>
<gene>
    <name evidence="4" type="primary">ANXA9</name>
</gene>
<dbReference type="InterPro" id="IPR037104">
    <property type="entry name" value="Annexin_sf"/>
</dbReference>